<dbReference type="STRING" id="42253.NITMOv2_0093"/>
<gene>
    <name evidence="1" type="ORF">NITMOv2_0093</name>
    <name evidence="2" type="ORF">NITMOv2_4689</name>
</gene>
<reference evidence="1 3" key="1">
    <citation type="journal article" date="2015" name="Proc. Natl. Acad. Sci. U.S.A.">
        <title>Expanded metabolic versatility of ubiquitous nitrite-oxidizing bacteria from the genus Nitrospira.</title>
        <authorList>
            <person name="Koch H."/>
            <person name="Lucker S."/>
            <person name="Albertsen M."/>
            <person name="Kitzinger K."/>
            <person name="Herbold C."/>
            <person name="Spieck E."/>
            <person name="Nielsen P.H."/>
            <person name="Wagner M."/>
            <person name="Daims H."/>
        </authorList>
    </citation>
    <scope>NUCLEOTIDE SEQUENCE [LARGE SCALE GENOMIC DNA]</scope>
    <source>
        <strain evidence="1 3">NSP M-1</strain>
    </source>
</reference>
<evidence type="ECO:0000313" key="2">
    <source>
        <dbReference type="EMBL" id="ALA61060.1"/>
    </source>
</evidence>
<dbReference type="KEGG" id="nmv:NITMOv2_4689"/>
<protein>
    <submittedName>
        <fullName evidence="1">Uncharacterized protein</fullName>
    </submittedName>
</protein>
<dbReference type="EMBL" id="CP011801">
    <property type="protein sequence ID" value="ALA61060.1"/>
    <property type="molecule type" value="Genomic_DNA"/>
</dbReference>
<dbReference type="PATRIC" id="fig|42253.5.peg.4624"/>
<keyword evidence="3" id="KW-1185">Reference proteome</keyword>
<proteinExistence type="predicted"/>
<dbReference type="EMBL" id="CP011801">
    <property type="protein sequence ID" value="ALA56533.1"/>
    <property type="molecule type" value="Genomic_DNA"/>
</dbReference>
<sequence>MRKILITQLSPDINETLCILVNTFLRVCHIQDKPLQYRENLSANLDNKPNDRTRVGTH</sequence>
<organism evidence="1 3">
    <name type="scientific">Nitrospira moscoviensis</name>
    <dbReference type="NCBI Taxonomy" id="42253"/>
    <lineage>
        <taxon>Bacteria</taxon>
        <taxon>Pseudomonadati</taxon>
        <taxon>Nitrospirota</taxon>
        <taxon>Nitrospiria</taxon>
        <taxon>Nitrospirales</taxon>
        <taxon>Nitrospiraceae</taxon>
        <taxon>Nitrospira</taxon>
    </lineage>
</organism>
<dbReference type="AlphaFoldDB" id="A0A0K2G6G5"/>
<evidence type="ECO:0000313" key="1">
    <source>
        <dbReference type="EMBL" id="ALA56533.1"/>
    </source>
</evidence>
<dbReference type="KEGG" id="nmv:NITMOv2_0093"/>
<name>A0A0K2G6G5_NITMO</name>
<accession>A0A0K2G6G5</accession>
<dbReference type="Proteomes" id="UP000069205">
    <property type="component" value="Chromosome"/>
</dbReference>
<evidence type="ECO:0000313" key="3">
    <source>
        <dbReference type="Proteomes" id="UP000069205"/>
    </source>
</evidence>